<proteinExistence type="predicted"/>
<keyword evidence="2" id="KW-1185">Reference proteome</keyword>
<name>A0AAV7MYR0_PLEWA</name>
<evidence type="ECO:0000313" key="1">
    <source>
        <dbReference type="EMBL" id="KAJ1108901.1"/>
    </source>
</evidence>
<dbReference type="EMBL" id="JANPWB010000013">
    <property type="protein sequence ID" value="KAJ1108901.1"/>
    <property type="molecule type" value="Genomic_DNA"/>
</dbReference>
<gene>
    <name evidence="1" type="ORF">NDU88_006271</name>
</gene>
<evidence type="ECO:0000313" key="2">
    <source>
        <dbReference type="Proteomes" id="UP001066276"/>
    </source>
</evidence>
<organism evidence="1 2">
    <name type="scientific">Pleurodeles waltl</name>
    <name type="common">Iberian ribbed newt</name>
    <dbReference type="NCBI Taxonomy" id="8319"/>
    <lineage>
        <taxon>Eukaryota</taxon>
        <taxon>Metazoa</taxon>
        <taxon>Chordata</taxon>
        <taxon>Craniata</taxon>
        <taxon>Vertebrata</taxon>
        <taxon>Euteleostomi</taxon>
        <taxon>Amphibia</taxon>
        <taxon>Batrachia</taxon>
        <taxon>Caudata</taxon>
        <taxon>Salamandroidea</taxon>
        <taxon>Salamandridae</taxon>
        <taxon>Pleurodelinae</taxon>
        <taxon>Pleurodeles</taxon>
    </lineage>
</organism>
<comment type="caution">
    <text evidence="1">The sequence shown here is derived from an EMBL/GenBank/DDBJ whole genome shotgun (WGS) entry which is preliminary data.</text>
</comment>
<accession>A0AAV7MYR0</accession>
<sequence>MCLIVLELQSQADRQLREKKATQYLKHKAVQYKYGESVGLVLAEQISEKRNKSLIKRIMGKNGILYYDTPSIVDQFVNFYKEL</sequence>
<dbReference type="Proteomes" id="UP001066276">
    <property type="component" value="Chromosome 9"/>
</dbReference>
<reference evidence="1" key="1">
    <citation type="journal article" date="2022" name="bioRxiv">
        <title>Sequencing and chromosome-scale assembly of the giantPleurodeles waltlgenome.</title>
        <authorList>
            <person name="Brown T."/>
            <person name="Elewa A."/>
            <person name="Iarovenko S."/>
            <person name="Subramanian E."/>
            <person name="Araus A.J."/>
            <person name="Petzold A."/>
            <person name="Susuki M."/>
            <person name="Suzuki K.-i.T."/>
            <person name="Hayashi T."/>
            <person name="Toyoda A."/>
            <person name="Oliveira C."/>
            <person name="Osipova E."/>
            <person name="Leigh N.D."/>
            <person name="Simon A."/>
            <person name="Yun M.H."/>
        </authorList>
    </citation>
    <scope>NUCLEOTIDE SEQUENCE</scope>
    <source>
        <strain evidence="1">20211129_DDA</strain>
        <tissue evidence="1">Liver</tissue>
    </source>
</reference>
<dbReference type="AlphaFoldDB" id="A0AAV7MYR0"/>
<protein>
    <submittedName>
        <fullName evidence="1">Uncharacterized protein</fullName>
    </submittedName>
</protein>